<dbReference type="KEGG" id="cvn:111111866"/>
<dbReference type="PROSITE" id="PS50871">
    <property type="entry name" value="C1Q"/>
    <property type="match status" value="1"/>
</dbReference>
<dbReference type="SUPFAM" id="SSF49842">
    <property type="entry name" value="TNF-like"/>
    <property type="match status" value="1"/>
</dbReference>
<evidence type="ECO:0000313" key="7">
    <source>
        <dbReference type="RefSeq" id="XP_022304742.1"/>
    </source>
</evidence>
<evidence type="ECO:0000256" key="3">
    <source>
        <dbReference type="ARBA" id="ARBA00022729"/>
    </source>
</evidence>
<dbReference type="InterPro" id="IPR008983">
    <property type="entry name" value="Tumour_necrosis_fac-like_dom"/>
</dbReference>
<gene>
    <name evidence="7" type="primary">LOC111111866</name>
</gene>
<name>A0A8B8BN22_CRAVI</name>
<accession>A0A8B8BN22</accession>
<feature type="chain" id="PRO_5034327083" evidence="4">
    <location>
        <begin position="29"/>
        <end position="222"/>
    </location>
</feature>
<dbReference type="InterPro" id="IPR001073">
    <property type="entry name" value="C1q_dom"/>
</dbReference>
<dbReference type="AlphaFoldDB" id="A0A8B8BN22"/>
<dbReference type="Pfam" id="PF00386">
    <property type="entry name" value="C1q"/>
    <property type="match status" value="1"/>
</dbReference>
<feature type="signal peptide" evidence="4">
    <location>
        <begin position="1"/>
        <end position="28"/>
    </location>
</feature>
<evidence type="ECO:0000256" key="2">
    <source>
        <dbReference type="ARBA" id="ARBA00022525"/>
    </source>
</evidence>
<dbReference type="GeneID" id="111111866"/>
<evidence type="ECO:0000256" key="4">
    <source>
        <dbReference type="SAM" id="SignalP"/>
    </source>
</evidence>
<dbReference type="PANTHER" id="PTHR22923:SF116">
    <property type="entry name" value="C1Q DOMAIN-CONTAINING PROTEIN"/>
    <property type="match status" value="1"/>
</dbReference>
<comment type="subcellular location">
    <subcellularLocation>
        <location evidence="1">Secreted</location>
    </subcellularLocation>
</comment>
<dbReference type="SMART" id="SM00110">
    <property type="entry name" value="C1Q"/>
    <property type="match status" value="1"/>
</dbReference>
<keyword evidence="6" id="KW-1185">Reference proteome</keyword>
<proteinExistence type="predicted"/>
<dbReference type="GO" id="GO:0005576">
    <property type="term" value="C:extracellular region"/>
    <property type="evidence" value="ECO:0007669"/>
    <property type="project" value="UniProtKB-SubCell"/>
</dbReference>
<dbReference type="Gene3D" id="2.60.120.40">
    <property type="match status" value="1"/>
</dbReference>
<reference evidence="7" key="1">
    <citation type="submission" date="2025-08" db="UniProtKB">
        <authorList>
            <consortium name="RefSeq"/>
        </authorList>
    </citation>
    <scope>IDENTIFICATION</scope>
    <source>
        <tissue evidence="7">Whole sample</tissue>
    </source>
</reference>
<keyword evidence="2" id="KW-0964">Secreted</keyword>
<dbReference type="Proteomes" id="UP000694844">
    <property type="component" value="Chromosome 9"/>
</dbReference>
<feature type="domain" description="C1q" evidence="5">
    <location>
        <begin position="97"/>
        <end position="222"/>
    </location>
</feature>
<organism evidence="6 7">
    <name type="scientific">Crassostrea virginica</name>
    <name type="common">Eastern oyster</name>
    <dbReference type="NCBI Taxonomy" id="6565"/>
    <lineage>
        <taxon>Eukaryota</taxon>
        <taxon>Metazoa</taxon>
        <taxon>Spiralia</taxon>
        <taxon>Lophotrochozoa</taxon>
        <taxon>Mollusca</taxon>
        <taxon>Bivalvia</taxon>
        <taxon>Autobranchia</taxon>
        <taxon>Pteriomorphia</taxon>
        <taxon>Ostreida</taxon>
        <taxon>Ostreoidea</taxon>
        <taxon>Ostreidae</taxon>
        <taxon>Crassostrea</taxon>
    </lineage>
</organism>
<evidence type="ECO:0000313" key="6">
    <source>
        <dbReference type="Proteomes" id="UP000694844"/>
    </source>
</evidence>
<dbReference type="PANTHER" id="PTHR22923">
    <property type="entry name" value="CEREBELLIN-RELATED"/>
    <property type="match status" value="1"/>
</dbReference>
<sequence>MDSATNMTTFVTFLLFLVVGLMIGGSCGEHSLDRRANVAKRSDNDTTYYNIYTKINTLEKYVSNLETKLQKRAKLLQKLLKSVVEIDGNIGLSEKSPKKNAVGFTTKLQQSTYSSTSSNIRGSTIIYNGGNAYNGTVFTCPKPGLYLFHVSLLTRTKYGGIWIFKNSQALTLAYAGYVDSQYNGASVSAVVWLDVGDQVYLRPSTSPMLVDNNAVFTGVKVN</sequence>
<protein>
    <submittedName>
        <fullName evidence="7">Uncharacterized protein LOC111111866</fullName>
    </submittedName>
</protein>
<dbReference type="PRINTS" id="PR00007">
    <property type="entry name" value="COMPLEMNTC1Q"/>
</dbReference>
<keyword evidence="3 4" id="KW-0732">Signal</keyword>
<dbReference type="RefSeq" id="XP_022304742.1">
    <property type="nucleotide sequence ID" value="XM_022449034.1"/>
</dbReference>
<dbReference type="InterPro" id="IPR050822">
    <property type="entry name" value="Cerebellin_Synaptic_Org"/>
</dbReference>
<evidence type="ECO:0000259" key="5">
    <source>
        <dbReference type="PROSITE" id="PS50871"/>
    </source>
</evidence>
<evidence type="ECO:0000256" key="1">
    <source>
        <dbReference type="ARBA" id="ARBA00004613"/>
    </source>
</evidence>